<keyword evidence="2" id="KW-0255">Endonuclease</keyword>
<protein>
    <submittedName>
        <fullName evidence="2">HNH endonuclease</fullName>
    </submittedName>
</protein>
<organism evidence="2 3">
    <name type="scientific">Streptomyces hazeniae</name>
    <dbReference type="NCBI Taxonomy" id="3075538"/>
    <lineage>
        <taxon>Bacteria</taxon>
        <taxon>Bacillati</taxon>
        <taxon>Actinomycetota</taxon>
        <taxon>Actinomycetes</taxon>
        <taxon>Kitasatosporales</taxon>
        <taxon>Streptomycetaceae</taxon>
        <taxon>Streptomyces</taxon>
    </lineage>
</organism>
<comment type="caution">
    <text evidence="2">The sequence shown here is derived from an EMBL/GenBank/DDBJ whole genome shotgun (WGS) entry which is preliminary data.</text>
</comment>
<keyword evidence="2" id="KW-0378">Hydrolase</keyword>
<reference evidence="3" key="1">
    <citation type="submission" date="2023-07" db="EMBL/GenBank/DDBJ databases">
        <title>30 novel species of actinomycetes from the DSMZ collection.</title>
        <authorList>
            <person name="Nouioui I."/>
        </authorList>
    </citation>
    <scope>NUCLEOTIDE SEQUENCE [LARGE SCALE GENOMIC DNA]</scope>
    <source>
        <strain evidence="3">DSM 42041</strain>
    </source>
</reference>
<evidence type="ECO:0000313" key="3">
    <source>
        <dbReference type="Proteomes" id="UP001183414"/>
    </source>
</evidence>
<dbReference type="RefSeq" id="WP_311673592.1">
    <property type="nucleotide sequence ID" value="NZ_JAVREQ010000010.1"/>
</dbReference>
<dbReference type="GO" id="GO:0004519">
    <property type="term" value="F:endonuclease activity"/>
    <property type="evidence" value="ECO:0007669"/>
    <property type="project" value="UniProtKB-KW"/>
</dbReference>
<keyword evidence="2" id="KW-0540">Nuclease</keyword>
<keyword evidence="3" id="KW-1185">Reference proteome</keyword>
<evidence type="ECO:0000313" key="2">
    <source>
        <dbReference type="EMBL" id="MDT0379806.1"/>
    </source>
</evidence>
<evidence type="ECO:0000259" key="1">
    <source>
        <dbReference type="Pfam" id="PF01844"/>
    </source>
</evidence>
<feature type="domain" description="HNH" evidence="1">
    <location>
        <begin position="165"/>
        <end position="219"/>
    </location>
</feature>
<dbReference type="Proteomes" id="UP001183414">
    <property type="component" value="Unassembled WGS sequence"/>
</dbReference>
<dbReference type="Gene3D" id="1.10.30.50">
    <property type="match status" value="1"/>
</dbReference>
<accession>A0ABU2NT69</accession>
<gene>
    <name evidence="2" type="ORF">RM572_13660</name>
</gene>
<dbReference type="EMBL" id="JAVREQ010000010">
    <property type="protein sequence ID" value="MDT0379806.1"/>
    <property type="molecule type" value="Genomic_DNA"/>
</dbReference>
<name>A0ABU2NT69_9ACTN</name>
<dbReference type="Pfam" id="PF01844">
    <property type="entry name" value="HNH"/>
    <property type="match status" value="1"/>
</dbReference>
<sequence>MSVEADQAQHRLGQRCVQPAILLCMIPAEASEHDESRAPDGTPWWELSIQPGTKKKPFGQERRLAAWLWFNKHTGDTFTMRELRAALGADIVESSEHLNRRLRELRKCDWEIPSQRNDATLAHDEYRLRKKGGRLWLDSERAKYERFAPSARIRRLIMDQDGSRCRICGLGVDDTYPEDGSNVRLTIGHLVPQERLRSRGARDDLNNWRTECSRCNETVRDEVPDPDRYDEVLAGMKRLTINETRELLNWMRKGERVRSRVDQAYDRARKLPIRDRNALIDHLSQRVGETS</sequence>
<dbReference type="InterPro" id="IPR002711">
    <property type="entry name" value="HNH"/>
</dbReference>
<proteinExistence type="predicted"/>